<dbReference type="InterPro" id="IPR039422">
    <property type="entry name" value="MarR/SlyA-like"/>
</dbReference>
<evidence type="ECO:0000313" key="3">
    <source>
        <dbReference type="Proteomes" id="UP000536442"/>
    </source>
</evidence>
<dbReference type="EMBL" id="JABEVQ010000001">
    <property type="protein sequence ID" value="NWN89951.1"/>
    <property type="molecule type" value="Genomic_DNA"/>
</dbReference>
<evidence type="ECO:0000313" key="2">
    <source>
        <dbReference type="EMBL" id="NWN89951.1"/>
    </source>
</evidence>
<protein>
    <submittedName>
        <fullName evidence="2">Winged helix-turn-helix transcriptional regulator</fullName>
    </submittedName>
</protein>
<sequence>MNISSLNEALHQLLHAYKRQLSSNIRKHQIALPITHIRVLKGVVRLPDCTARAIAQRMGQDKSRITRVLNDLVQEELIERSDNPDDRRSQLLTPTSAGKEMLEKISVLEEEAAACLTDGLSADELATFLRIATTMTANATDHETDPHRNHKHE</sequence>
<dbReference type="Proteomes" id="UP000536442">
    <property type="component" value="Unassembled WGS sequence"/>
</dbReference>
<dbReference type="PANTHER" id="PTHR33164">
    <property type="entry name" value="TRANSCRIPTIONAL REGULATOR, MARR FAMILY"/>
    <property type="match status" value="1"/>
</dbReference>
<name>A0A851HVC0_9GAMM</name>
<dbReference type="Pfam" id="PF12802">
    <property type="entry name" value="MarR_2"/>
    <property type="match status" value="1"/>
</dbReference>
<dbReference type="SUPFAM" id="SSF46785">
    <property type="entry name" value="Winged helix' DNA-binding domain"/>
    <property type="match status" value="1"/>
</dbReference>
<dbReference type="InterPro" id="IPR000835">
    <property type="entry name" value="HTH_MarR-typ"/>
</dbReference>
<reference evidence="2 3" key="1">
    <citation type="submission" date="2020-03" db="EMBL/GenBank/DDBJ databases">
        <title>Metagenomic, metatranscriptomic, and metabolomic analyses revealed the key microbes and metabolic features during the fermentation of ganjang, Korean traditional soy sauce.</title>
        <authorList>
            <person name="Chun B.H."/>
            <person name="Jeon C.O."/>
        </authorList>
    </citation>
    <scope>NUCLEOTIDE SEQUENCE [LARGE SCALE GENOMIC DNA]</scope>
    <source>
        <strain evidence="2 3">KG14</strain>
    </source>
</reference>
<proteinExistence type="predicted"/>
<dbReference type="SMART" id="SM00347">
    <property type="entry name" value="HTH_MARR"/>
    <property type="match status" value="1"/>
</dbReference>
<dbReference type="GO" id="GO:0003700">
    <property type="term" value="F:DNA-binding transcription factor activity"/>
    <property type="evidence" value="ECO:0007669"/>
    <property type="project" value="InterPro"/>
</dbReference>
<keyword evidence="3" id="KW-1185">Reference proteome</keyword>
<gene>
    <name evidence="2" type="ORF">HLV39_00385</name>
</gene>
<dbReference type="PRINTS" id="PR00598">
    <property type="entry name" value="HTHMARR"/>
</dbReference>
<feature type="domain" description="HTH marR-type" evidence="1">
    <location>
        <begin position="7"/>
        <end position="137"/>
    </location>
</feature>
<evidence type="ECO:0000259" key="1">
    <source>
        <dbReference type="PROSITE" id="PS50995"/>
    </source>
</evidence>
<dbReference type="InterPro" id="IPR036388">
    <property type="entry name" value="WH-like_DNA-bd_sf"/>
</dbReference>
<dbReference type="AlphaFoldDB" id="A0A851HVC0"/>
<dbReference type="InterPro" id="IPR036390">
    <property type="entry name" value="WH_DNA-bd_sf"/>
</dbReference>
<comment type="caution">
    <text evidence="2">The sequence shown here is derived from an EMBL/GenBank/DDBJ whole genome shotgun (WGS) entry which is preliminary data.</text>
</comment>
<organism evidence="2 3">
    <name type="scientific">Marinobacter adhaerens</name>
    <dbReference type="NCBI Taxonomy" id="1033846"/>
    <lineage>
        <taxon>Bacteria</taxon>
        <taxon>Pseudomonadati</taxon>
        <taxon>Pseudomonadota</taxon>
        <taxon>Gammaproteobacteria</taxon>
        <taxon>Pseudomonadales</taxon>
        <taxon>Marinobacteraceae</taxon>
        <taxon>Marinobacter</taxon>
    </lineage>
</organism>
<dbReference type="Gene3D" id="1.10.10.10">
    <property type="entry name" value="Winged helix-like DNA-binding domain superfamily/Winged helix DNA-binding domain"/>
    <property type="match status" value="1"/>
</dbReference>
<dbReference type="PANTHER" id="PTHR33164:SF57">
    <property type="entry name" value="MARR-FAMILY TRANSCRIPTIONAL REGULATOR"/>
    <property type="match status" value="1"/>
</dbReference>
<dbReference type="PROSITE" id="PS50995">
    <property type="entry name" value="HTH_MARR_2"/>
    <property type="match status" value="1"/>
</dbReference>
<dbReference type="GO" id="GO:0006950">
    <property type="term" value="P:response to stress"/>
    <property type="evidence" value="ECO:0007669"/>
    <property type="project" value="TreeGrafter"/>
</dbReference>
<accession>A0A851HVC0</accession>